<reference evidence="1 2" key="1">
    <citation type="submission" date="2024-02" db="EMBL/GenBank/DDBJ databases">
        <authorList>
            <person name="Vignale AGUSTIN F."/>
            <person name="Sosa J E."/>
            <person name="Modenutti C."/>
        </authorList>
    </citation>
    <scope>NUCLEOTIDE SEQUENCE [LARGE SCALE GENOMIC DNA]</scope>
</reference>
<dbReference type="AlphaFoldDB" id="A0ABC8UP91"/>
<dbReference type="EMBL" id="CAUOFW020008469">
    <property type="protein sequence ID" value="CAK9182878.1"/>
    <property type="molecule type" value="Genomic_DNA"/>
</dbReference>
<protein>
    <submittedName>
        <fullName evidence="1">Uncharacterized protein</fullName>
    </submittedName>
</protein>
<evidence type="ECO:0000313" key="1">
    <source>
        <dbReference type="EMBL" id="CAK9182878.1"/>
    </source>
</evidence>
<evidence type="ECO:0000313" key="2">
    <source>
        <dbReference type="Proteomes" id="UP001642360"/>
    </source>
</evidence>
<keyword evidence="2" id="KW-1185">Reference proteome</keyword>
<comment type="caution">
    <text evidence="1">The sequence shown here is derived from an EMBL/GenBank/DDBJ whole genome shotgun (WGS) entry which is preliminary data.</text>
</comment>
<accession>A0ABC8UP91</accession>
<dbReference type="Proteomes" id="UP001642360">
    <property type="component" value="Unassembled WGS sequence"/>
</dbReference>
<proteinExistence type="predicted"/>
<gene>
    <name evidence="1" type="ORF">ILEXP_LOCUS53103</name>
</gene>
<name>A0ABC8UP91_9AQUA</name>
<sequence>MPLILPCSLLYCLRNKEVVHTCDCHKIQHIVDCQINGPRSPIKINRSGSLRKLRSFKIYGLLEKILNIVFKRHLNQRRAQSIGDRKENLAHLVPELVEIDGPALIAVELLKNRVVEPAPLAASQRRRRSVYLIQGGRETRGEVKCFN</sequence>
<organism evidence="1 2">
    <name type="scientific">Ilex paraguariensis</name>
    <name type="common">yerba mate</name>
    <dbReference type="NCBI Taxonomy" id="185542"/>
    <lineage>
        <taxon>Eukaryota</taxon>
        <taxon>Viridiplantae</taxon>
        <taxon>Streptophyta</taxon>
        <taxon>Embryophyta</taxon>
        <taxon>Tracheophyta</taxon>
        <taxon>Spermatophyta</taxon>
        <taxon>Magnoliopsida</taxon>
        <taxon>eudicotyledons</taxon>
        <taxon>Gunneridae</taxon>
        <taxon>Pentapetalae</taxon>
        <taxon>asterids</taxon>
        <taxon>campanulids</taxon>
        <taxon>Aquifoliales</taxon>
        <taxon>Aquifoliaceae</taxon>
        <taxon>Ilex</taxon>
    </lineage>
</organism>